<dbReference type="AlphaFoldDB" id="A0A172Y4F5"/>
<evidence type="ECO:0000313" key="3">
    <source>
        <dbReference type="Proteomes" id="UP000077603"/>
    </source>
</evidence>
<evidence type="ECO:0000313" key="2">
    <source>
        <dbReference type="EMBL" id="ANF54101.1"/>
    </source>
</evidence>
<name>A0A172Y4F5_9CAUL</name>
<gene>
    <name evidence="2" type="ORF">DA69_04690</name>
</gene>
<evidence type="ECO:0000256" key="1">
    <source>
        <dbReference type="SAM" id="Phobius"/>
    </source>
</evidence>
<feature type="transmembrane region" description="Helical" evidence="1">
    <location>
        <begin position="31"/>
        <end position="55"/>
    </location>
</feature>
<feature type="transmembrane region" description="Helical" evidence="1">
    <location>
        <begin position="6"/>
        <end position="24"/>
    </location>
</feature>
<dbReference type="KEGG" id="bne:DA69_04690"/>
<keyword evidence="1" id="KW-0472">Membrane</keyword>
<dbReference type="OrthoDB" id="7206476at2"/>
<sequence>MQYIEIAIAIIGAVALAWIADLLTGRRGIGAVILVALVSAACGAFLAIRVFAVAALTDWEWLLWSLVTTVIGLAAFFLFRNKR</sequence>
<keyword evidence="1" id="KW-1133">Transmembrane helix</keyword>
<dbReference type="STRING" id="588932.DA69_04690"/>
<protein>
    <submittedName>
        <fullName evidence="2">Transglycosylase</fullName>
    </submittedName>
</protein>
<keyword evidence="1" id="KW-0812">Transmembrane</keyword>
<accession>A0A172Y4F5</accession>
<dbReference type="Proteomes" id="UP000077603">
    <property type="component" value="Chromosome"/>
</dbReference>
<proteinExistence type="predicted"/>
<reference evidence="2 3" key="1">
    <citation type="journal article" date="2014" name="Genome Announc.">
        <title>Genome Sequence of a Promising Hydrogen-Producing Facultative Anaerobic Bacterium, Brevundimonas naejangsanensis Strain B1.</title>
        <authorList>
            <person name="Su H."/>
            <person name="Zhang T."/>
            <person name="Bao M."/>
            <person name="Jiang Y."/>
            <person name="Wang Y."/>
            <person name="Tan T."/>
        </authorList>
    </citation>
    <scope>NUCLEOTIDE SEQUENCE [LARGE SCALE GENOMIC DNA]</scope>
    <source>
        <strain evidence="2 3">B1</strain>
    </source>
</reference>
<organism evidence="2 3">
    <name type="scientific">Brevundimonas naejangsanensis</name>
    <dbReference type="NCBI Taxonomy" id="588932"/>
    <lineage>
        <taxon>Bacteria</taxon>
        <taxon>Pseudomonadati</taxon>
        <taxon>Pseudomonadota</taxon>
        <taxon>Alphaproteobacteria</taxon>
        <taxon>Caulobacterales</taxon>
        <taxon>Caulobacteraceae</taxon>
        <taxon>Brevundimonas</taxon>
    </lineage>
</organism>
<keyword evidence="3" id="KW-1185">Reference proteome</keyword>
<dbReference type="RefSeq" id="WP_025977221.1">
    <property type="nucleotide sequence ID" value="NZ_CP015614.1"/>
</dbReference>
<feature type="transmembrane region" description="Helical" evidence="1">
    <location>
        <begin position="61"/>
        <end position="79"/>
    </location>
</feature>
<dbReference type="EMBL" id="CP015614">
    <property type="protein sequence ID" value="ANF54101.1"/>
    <property type="molecule type" value="Genomic_DNA"/>
</dbReference>